<feature type="transmembrane region" description="Helical" evidence="2">
    <location>
        <begin position="432"/>
        <end position="457"/>
    </location>
</feature>
<feature type="transmembrane region" description="Helical" evidence="2">
    <location>
        <begin position="30"/>
        <end position="55"/>
    </location>
</feature>
<feature type="compositionally biased region" description="Basic and acidic residues" evidence="1">
    <location>
        <begin position="653"/>
        <end position="669"/>
    </location>
</feature>
<dbReference type="OrthoDB" id="3798381at2759"/>
<comment type="caution">
    <text evidence="3">The sequence shown here is derived from an EMBL/GenBank/DDBJ whole genome shotgun (WGS) entry which is preliminary data.</text>
</comment>
<dbReference type="AlphaFoldDB" id="A0A9P4LHK1"/>
<keyword evidence="2" id="KW-0812">Transmembrane</keyword>
<evidence type="ECO:0000256" key="2">
    <source>
        <dbReference type="SAM" id="Phobius"/>
    </source>
</evidence>
<feature type="compositionally biased region" description="Basic and acidic residues" evidence="1">
    <location>
        <begin position="679"/>
        <end position="688"/>
    </location>
</feature>
<gene>
    <name evidence="3" type="ORF">EK21DRAFT_94255</name>
</gene>
<keyword evidence="4" id="KW-1185">Reference proteome</keyword>
<protein>
    <submittedName>
        <fullName evidence="3">Uncharacterized protein</fullName>
    </submittedName>
</protein>
<evidence type="ECO:0000313" key="3">
    <source>
        <dbReference type="EMBL" id="KAF2024239.1"/>
    </source>
</evidence>
<dbReference type="Proteomes" id="UP000799777">
    <property type="component" value="Unassembled WGS sequence"/>
</dbReference>
<accession>A0A9P4LHK1</accession>
<feature type="compositionally biased region" description="Polar residues" evidence="1">
    <location>
        <begin position="634"/>
        <end position="651"/>
    </location>
</feature>
<evidence type="ECO:0000313" key="4">
    <source>
        <dbReference type="Proteomes" id="UP000799777"/>
    </source>
</evidence>
<reference evidence="3" key="1">
    <citation type="journal article" date="2020" name="Stud. Mycol.">
        <title>101 Dothideomycetes genomes: a test case for predicting lifestyles and emergence of pathogens.</title>
        <authorList>
            <person name="Haridas S."/>
            <person name="Albert R."/>
            <person name="Binder M."/>
            <person name="Bloem J."/>
            <person name="Labutti K."/>
            <person name="Salamov A."/>
            <person name="Andreopoulos B."/>
            <person name="Baker S."/>
            <person name="Barry K."/>
            <person name="Bills G."/>
            <person name="Bluhm B."/>
            <person name="Cannon C."/>
            <person name="Castanera R."/>
            <person name="Culley D."/>
            <person name="Daum C."/>
            <person name="Ezra D."/>
            <person name="Gonzalez J."/>
            <person name="Henrissat B."/>
            <person name="Kuo A."/>
            <person name="Liang C."/>
            <person name="Lipzen A."/>
            <person name="Lutzoni F."/>
            <person name="Magnuson J."/>
            <person name="Mondo S."/>
            <person name="Nolan M."/>
            <person name="Ohm R."/>
            <person name="Pangilinan J."/>
            <person name="Park H.-J."/>
            <person name="Ramirez L."/>
            <person name="Alfaro M."/>
            <person name="Sun H."/>
            <person name="Tritt A."/>
            <person name="Yoshinaga Y."/>
            <person name="Zwiers L.-H."/>
            <person name="Turgeon B."/>
            <person name="Goodwin S."/>
            <person name="Spatafora J."/>
            <person name="Crous P."/>
            <person name="Grigoriev I."/>
        </authorList>
    </citation>
    <scope>NUCLEOTIDE SEQUENCE</scope>
    <source>
        <strain evidence="3">CBS 110217</strain>
    </source>
</reference>
<organism evidence="3 4">
    <name type="scientific">Setomelanomma holmii</name>
    <dbReference type="NCBI Taxonomy" id="210430"/>
    <lineage>
        <taxon>Eukaryota</taxon>
        <taxon>Fungi</taxon>
        <taxon>Dikarya</taxon>
        <taxon>Ascomycota</taxon>
        <taxon>Pezizomycotina</taxon>
        <taxon>Dothideomycetes</taxon>
        <taxon>Pleosporomycetidae</taxon>
        <taxon>Pleosporales</taxon>
        <taxon>Pleosporineae</taxon>
        <taxon>Phaeosphaeriaceae</taxon>
        <taxon>Setomelanomma</taxon>
    </lineage>
</organism>
<feature type="region of interest" description="Disordered" evidence="1">
    <location>
        <begin position="634"/>
        <end position="701"/>
    </location>
</feature>
<evidence type="ECO:0000256" key="1">
    <source>
        <dbReference type="SAM" id="MobiDB-lite"/>
    </source>
</evidence>
<proteinExistence type="predicted"/>
<name>A0A9P4LHK1_9PLEO</name>
<keyword evidence="2" id="KW-1133">Transmembrane helix</keyword>
<feature type="region of interest" description="Disordered" evidence="1">
    <location>
        <begin position="581"/>
        <end position="610"/>
    </location>
</feature>
<feature type="region of interest" description="Disordered" evidence="1">
    <location>
        <begin position="762"/>
        <end position="791"/>
    </location>
</feature>
<sequence length="791" mass="86684">MPVVPPYPPVRARGDDSSSQEEGAKKSRQYIVIAGIGIGLLALAFVTGLFFKFGLPRLLKYQKAKQEMQQRKLRRDAWYRSTRPLDRRPTFPHVGPHPGFGSPVPRPTDVHSTVRQSSSSSNIIEVQPATYSAQHVDFGLSPTITRAKESSDVSKVSEDGHILHSRPLSEVSGDVIVPGTEPFPLFDPNCCPGMDDAGCDIGGQPLRDSYSTCFTLDTHASFGVAVPINIPQSTSPTEVYNSSPLEPVDAVAVHGAAVPVTLSKPTPPTEMHSNQTPGDELFAIGDGQDDLVERKSTFAFTRPATLTQKPQSQLDSLRIEAFDKVFYEMSGNLVIVTQTDYITVYLSEAAPTNTAMSTASMAHSTMMEASSDVIGILPTSDIHGGMSMSATTSSFASIKTENPSISTMTSLPLLSSNSTCFGAQSGAKAADAAFMAILLAVLVPVVLLCLAGLGYIISLACKGTCLGCKDKEKELHKWVYGINRYIPPSKIRDREAREKAVGWTATAWPAYAQYSHGRDNRNEEHGEADRTATKLQDSHDALLSLDAQRQAAHEAALAALNDPDPPNQGMSFWHRLMGVFKPQPKRDKGKGKATRLHSVDAPGSDEPADDRFFTIGGLDEPEFDVEAQSTIHPAFRSQPSFRQGSSINLQPNDVRRSDSAFESRDDEVGPSRPPRIHRSRESHQDEPQPRTYSAYMREDRKPRNAATLAANQFDDRASIISSSLNIHDPRHHARYEEAQEIMKQTDVDDATMRKAVDTVNAIEKQKRPKRRSRAYGGLPNPDEYEMRDNGE</sequence>
<keyword evidence="2" id="KW-0472">Membrane</keyword>
<dbReference type="EMBL" id="ML978303">
    <property type="protein sequence ID" value="KAF2024239.1"/>
    <property type="molecule type" value="Genomic_DNA"/>
</dbReference>
<feature type="region of interest" description="Disordered" evidence="1">
    <location>
        <begin position="84"/>
        <end position="119"/>
    </location>
</feature>
<feature type="region of interest" description="Disordered" evidence="1">
    <location>
        <begin position="1"/>
        <end position="24"/>
    </location>
</feature>